<evidence type="ECO:0000256" key="2">
    <source>
        <dbReference type="ARBA" id="ARBA00006205"/>
    </source>
</evidence>
<dbReference type="InterPro" id="IPR002586">
    <property type="entry name" value="CobQ/CobB/MinD/ParA_Nub-bd_dom"/>
</dbReference>
<evidence type="ECO:0000256" key="4">
    <source>
        <dbReference type="ARBA" id="ARBA00022598"/>
    </source>
</evidence>
<comment type="similarity">
    <text evidence="9">Belongs to the CobB/CbiA family.</text>
</comment>
<evidence type="ECO:0000256" key="7">
    <source>
        <dbReference type="ARBA" id="ARBA00022842"/>
    </source>
</evidence>
<feature type="domain" description="CobB/CobQ-like glutamine amidotransferase" evidence="12">
    <location>
        <begin position="248"/>
        <end position="431"/>
    </location>
</feature>
<comment type="domain">
    <text evidence="9">Comprises of two domains. The C-terminal domain contains the binding site for glutamine and catalyzes the hydrolysis of this substrate to glutamate and ammonia. The N-terminal domain is anticipated to bind ATP and hydrogenobyrinate and catalyzes the ultimate synthesis of the diamide product. The ammonia produced via the glutaminase domain is probably translocated to the adjacent domain via a molecular tunnel, where it reacts with an activated intermediate.</text>
</comment>
<dbReference type="AlphaFoldDB" id="A0A438AM90"/>
<dbReference type="CDD" id="cd05388">
    <property type="entry name" value="CobB_N"/>
    <property type="match status" value="1"/>
</dbReference>
<comment type="catalytic activity">
    <reaction evidence="9">
        <text>hydrogenobyrinate + 2 L-glutamine + 2 ATP + 2 H2O = hydrogenobyrinate a,c-diamide + 2 L-glutamate + 2 ADP + 2 phosphate + 2 H(+)</text>
        <dbReference type="Rhea" id="RHEA:12544"/>
        <dbReference type="ChEBI" id="CHEBI:15377"/>
        <dbReference type="ChEBI" id="CHEBI:15378"/>
        <dbReference type="ChEBI" id="CHEBI:29985"/>
        <dbReference type="ChEBI" id="CHEBI:30616"/>
        <dbReference type="ChEBI" id="CHEBI:43474"/>
        <dbReference type="ChEBI" id="CHEBI:58359"/>
        <dbReference type="ChEBI" id="CHEBI:77873"/>
        <dbReference type="ChEBI" id="CHEBI:77874"/>
        <dbReference type="ChEBI" id="CHEBI:456216"/>
        <dbReference type="EC" id="6.3.5.9"/>
    </reaction>
</comment>
<feature type="active site" description="Nucleophile" evidence="9">
    <location>
        <position position="329"/>
    </location>
</feature>
<dbReference type="InterPro" id="IPR011698">
    <property type="entry name" value="GATase_3"/>
</dbReference>
<evidence type="ECO:0000256" key="10">
    <source>
        <dbReference type="SAM" id="MobiDB-lite"/>
    </source>
</evidence>
<comment type="caution">
    <text evidence="13">The sequence shown here is derived from an EMBL/GenBank/DDBJ whole genome shotgun (WGS) entry which is preliminary data.</text>
</comment>
<dbReference type="GO" id="GO:0009236">
    <property type="term" value="P:cobalamin biosynthetic process"/>
    <property type="evidence" value="ECO:0007669"/>
    <property type="project" value="UniProtKB-UniRule"/>
</dbReference>
<dbReference type="OrthoDB" id="9764035at2"/>
<gene>
    <name evidence="9" type="primary">cobB</name>
    <name evidence="13" type="ORF">EKE94_04165</name>
</gene>
<dbReference type="PANTHER" id="PTHR43873">
    <property type="entry name" value="COBYRINATE A,C-DIAMIDE SYNTHASE"/>
    <property type="match status" value="1"/>
</dbReference>
<comment type="function">
    <text evidence="9">Catalyzes the ATP-dependent amidation of the two carboxylate groups at positions a and c of hydrogenobyrinate, using either L-glutamine or ammonia as the nitrogen source.</text>
</comment>
<dbReference type="UniPathway" id="UPA00148">
    <property type="reaction ID" value="UER00220"/>
</dbReference>
<evidence type="ECO:0000256" key="6">
    <source>
        <dbReference type="ARBA" id="ARBA00022840"/>
    </source>
</evidence>
<feature type="site" description="Increases nucleophilicity of active site Cys" evidence="9">
    <location>
        <position position="427"/>
    </location>
</feature>
<evidence type="ECO:0000313" key="14">
    <source>
        <dbReference type="Proteomes" id="UP000285908"/>
    </source>
</evidence>
<keyword evidence="7 9" id="KW-0460">Magnesium</keyword>
<keyword evidence="4 9" id="KW-0436">Ligase</keyword>
<keyword evidence="3 9" id="KW-0169">Cobalamin biosynthesis</keyword>
<organism evidence="13 14">
    <name type="scientific">Mesobaculum littorinae</name>
    <dbReference type="NCBI Taxonomy" id="2486419"/>
    <lineage>
        <taxon>Bacteria</taxon>
        <taxon>Pseudomonadati</taxon>
        <taxon>Pseudomonadota</taxon>
        <taxon>Alphaproteobacteria</taxon>
        <taxon>Rhodobacterales</taxon>
        <taxon>Roseobacteraceae</taxon>
        <taxon>Mesobaculum</taxon>
    </lineage>
</organism>
<evidence type="ECO:0000259" key="12">
    <source>
        <dbReference type="Pfam" id="PF07685"/>
    </source>
</evidence>
<dbReference type="GO" id="GO:0042242">
    <property type="term" value="F:cobyrinic acid a,c-diamide synthase activity"/>
    <property type="evidence" value="ECO:0007669"/>
    <property type="project" value="InterPro"/>
</dbReference>
<dbReference type="EC" id="6.3.5.9" evidence="9"/>
<evidence type="ECO:0000256" key="9">
    <source>
        <dbReference type="HAMAP-Rule" id="MF_00027"/>
    </source>
</evidence>
<feature type="domain" description="CobQ/CobB/MinD/ParA nucleotide binding" evidence="11">
    <location>
        <begin position="8"/>
        <end position="183"/>
    </location>
</feature>
<dbReference type="Pfam" id="PF01656">
    <property type="entry name" value="CbiA"/>
    <property type="match status" value="1"/>
</dbReference>
<reference evidence="13 14" key="1">
    <citation type="submission" date="2018-11" db="EMBL/GenBank/DDBJ databases">
        <title>Mesobaculum littorinae gen. nov., sp. nov., isolated from Littorina scabra that represents a novel genus of the order Rhodobacteraceae.</title>
        <authorList>
            <person name="Li F."/>
        </authorList>
    </citation>
    <scope>NUCLEOTIDE SEQUENCE [LARGE SCALE GENOMIC DNA]</scope>
    <source>
        <strain evidence="13 14">M0103</strain>
    </source>
</reference>
<dbReference type="InterPro" id="IPR027417">
    <property type="entry name" value="P-loop_NTPase"/>
</dbReference>
<feature type="region of interest" description="Disordered" evidence="10">
    <location>
        <begin position="223"/>
        <end position="246"/>
    </location>
</feature>
<evidence type="ECO:0000256" key="1">
    <source>
        <dbReference type="ARBA" id="ARBA00001946"/>
    </source>
</evidence>
<dbReference type="Gene3D" id="3.40.50.300">
    <property type="entry name" value="P-loop containing nucleotide triphosphate hydrolases"/>
    <property type="match status" value="1"/>
</dbReference>
<evidence type="ECO:0000256" key="3">
    <source>
        <dbReference type="ARBA" id="ARBA00022573"/>
    </source>
</evidence>
<name>A0A438AM90_9RHOB</name>
<dbReference type="HAMAP" id="MF_00027">
    <property type="entry name" value="CobB_CbiA"/>
    <property type="match status" value="1"/>
</dbReference>
<accession>A0A438AM90</accession>
<keyword evidence="14" id="KW-1185">Reference proteome</keyword>
<dbReference type="PROSITE" id="PS51274">
    <property type="entry name" value="GATASE_COBBQ"/>
    <property type="match status" value="1"/>
</dbReference>
<dbReference type="Pfam" id="PF07685">
    <property type="entry name" value="GATase_3"/>
    <property type="match status" value="1"/>
</dbReference>
<comment type="pathway">
    <text evidence="9">Cofactor biosynthesis; adenosylcobalamin biosynthesis; cob(II)yrinate a,c-diamide from precorrin-2 (aerobic route): step 9/10.</text>
</comment>
<evidence type="ECO:0000259" key="11">
    <source>
        <dbReference type="Pfam" id="PF01656"/>
    </source>
</evidence>
<evidence type="ECO:0000256" key="8">
    <source>
        <dbReference type="ARBA" id="ARBA00022962"/>
    </source>
</evidence>
<comment type="cofactor">
    <cofactor evidence="1 9">
        <name>Mg(2+)</name>
        <dbReference type="ChEBI" id="CHEBI:18420"/>
    </cofactor>
</comment>
<evidence type="ECO:0000313" key="13">
    <source>
        <dbReference type="EMBL" id="RVV99868.1"/>
    </source>
</evidence>
<evidence type="ECO:0000256" key="5">
    <source>
        <dbReference type="ARBA" id="ARBA00022741"/>
    </source>
</evidence>
<comment type="similarity">
    <text evidence="2">Belongs to the CobB/CobQ family. CobQ subfamily.</text>
</comment>
<dbReference type="GO" id="GO:0043802">
    <property type="term" value="F:hydrogenobyrinic acid a,c-diamide synthase (glutamine-hydrolysing) activity"/>
    <property type="evidence" value="ECO:0007669"/>
    <property type="project" value="UniProtKB-UniRule"/>
</dbReference>
<comment type="miscellaneous">
    <text evidence="9">The a and c carboxylates of hydrogenobyrinate are activated for nucleophilic attack via formation of a phosphorylated intermediate by ATP. CobB catalyzes first the amidation of the c-carboxylate, and then that of the a-carboxylate.</text>
</comment>
<dbReference type="NCBIfam" id="TIGR00379">
    <property type="entry name" value="cobB"/>
    <property type="match status" value="1"/>
</dbReference>
<dbReference type="SUPFAM" id="SSF52317">
    <property type="entry name" value="Class I glutamine amidotransferase-like"/>
    <property type="match status" value="1"/>
</dbReference>
<dbReference type="NCBIfam" id="NF002204">
    <property type="entry name" value="PRK01077.1"/>
    <property type="match status" value="1"/>
</dbReference>
<keyword evidence="6 9" id="KW-0067">ATP-binding</keyword>
<protein>
    <recommendedName>
        <fullName evidence="9">Hydrogenobyrinate a,c-diamide synthase</fullName>
        <ecNumber evidence="9">6.3.5.9</ecNumber>
    </recommendedName>
    <alternativeName>
        <fullName evidence="9">Hydrogenobyrinic acid a,c-diamide synthase</fullName>
    </alternativeName>
</protein>
<dbReference type="SUPFAM" id="SSF52540">
    <property type="entry name" value="P-loop containing nucleoside triphosphate hydrolases"/>
    <property type="match status" value="1"/>
</dbReference>
<proteinExistence type="inferred from homology"/>
<keyword evidence="8 9" id="KW-0315">Glutamine amidotransferase</keyword>
<sequence>MPGLILSAPASGSGKTTVTLGLLRAFAQSGAEVRGAKSGPDYIDPRFHEAACGRPCPNLDAWAMGSAQIRALAAGPGLLLIEGAMGLFDGAPPDGRGATADLARQLSLPVVLVIDAGRMAQSVAPLAAGFARHDPQVRVAGVILNRVGSDKHAAMLRSALSGVGLPVLGELRRDAGLAHPSRHLGLVQAGERPDLDAFLDRAARAVTAGVDLAALTELAGPMPDLGSAHSAPTSGPTAGPTPPPPAQTIALAQDGAFAFAYPHHLAEWHAAGAEIRPFSPLADDLVPEADLTLLPGGYPELHAPRLAAATTFLSSLRHVAARGAVYGECGGYMVLGKALIDAEGRRHQMAGLLPLVTSFERRRLSLGYRRVTAASGPMPGVWRAHEFHYATEVEARGAPLFTAQDAEGTALPPMGLIQDRVAGSFAHLIARDTGDLPFPEAGN</sequence>
<dbReference type="GO" id="GO:0005524">
    <property type="term" value="F:ATP binding"/>
    <property type="evidence" value="ECO:0007669"/>
    <property type="project" value="UniProtKB-UniRule"/>
</dbReference>
<dbReference type="Proteomes" id="UP000285908">
    <property type="component" value="Unassembled WGS sequence"/>
</dbReference>
<dbReference type="RefSeq" id="WP_127905311.1">
    <property type="nucleotide sequence ID" value="NZ_RQXX01000001.1"/>
</dbReference>
<dbReference type="InterPro" id="IPR004484">
    <property type="entry name" value="CbiA/CobB_synth"/>
</dbReference>
<keyword evidence="5 9" id="KW-0547">Nucleotide-binding</keyword>
<dbReference type="InterPro" id="IPR029062">
    <property type="entry name" value="Class_I_gatase-like"/>
</dbReference>
<dbReference type="EMBL" id="RQXX01000001">
    <property type="protein sequence ID" value="RVV99868.1"/>
    <property type="molecule type" value="Genomic_DNA"/>
</dbReference>
<dbReference type="PANTHER" id="PTHR43873:SF1">
    <property type="entry name" value="COBYRINATE A,C-DIAMIDE SYNTHASE"/>
    <property type="match status" value="1"/>
</dbReference>
<dbReference type="Gene3D" id="3.40.50.880">
    <property type="match status" value="1"/>
</dbReference>